<dbReference type="Proteomes" id="UP000249497">
    <property type="component" value="Unassembled WGS sequence"/>
</dbReference>
<reference evidence="2 3" key="1">
    <citation type="submission" date="2018-02" db="EMBL/GenBank/DDBJ databases">
        <title>The genomes of Aspergillus section Nigri reveals drivers in fungal speciation.</title>
        <authorList>
            <consortium name="DOE Joint Genome Institute"/>
            <person name="Vesth T.C."/>
            <person name="Nybo J."/>
            <person name="Theobald S."/>
            <person name="Brandl J."/>
            <person name="Frisvad J.C."/>
            <person name="Nielsen K.F."/>
            <person name="Lyhne E.K."/>
            <person name="Kogle M.E."/>
            <person name="Kuo A."/>
            <person name="Riley R."/>
            <person name="Clum A."/>
            <person name="Nolan M."/>
            <person name="Lipzen A."/>
            <person name="Salamov A."/>
            <person name="Henrissat B."/>
            <person name="Wiebenga A."/>
            <person name="De vries R.P."/>
            <person name="Grigoriev I.V."/>
            <person name="Mortensen U.H."/>
            <person name="Andersen M.R."/>
            <person name="Baker S.E."/>
        </authorList>
    </citation>
    <scope>NUCLEOTIDE SEQUENCE [LARGE SCALE GENOMIC DNA]</scope>
    <source>
        <strain evidence="2 3">CBS 114.51</strain>
    </source>
</reference>
<evidence type="ECO:0000313" key="2">
    <source>
        <dbReference type="EMBL" id="RAH81641.1"/>
    </source>
</evidence>
<keyword evidence="1" id="KW-0732">Signal</keyword>
<dbReference type="EMBL" id="KZ824794">
    <property type="protein sequence ID" value="RAH81641.1"/>
    <property type="molecule type" value="Genomic_DNA"/>
</dbReference>
<protein>
    <submittedName>
        <fullName evidence="2">Uncharacterized protein</fullName>
    </submittedName>
</protein>
<dbReference type="GeneID" id="37177346"/>
<name>A0A8T8X0T6_ASPJA</name>
<dbReference type="PANTHER" id="PTHR35043">
    <property type="entry name" value="TRANSCRIPTION FACTOR DOMAIN-CONTAINING PROTEIN"/>
    <property type="match status" value="1"/>
</dbReference>
<dbReference type="AlphaFoldDB" id="A0A8T8X0T6"/>
<dbReference type="RefSeq" id="XP_025527535.1">
    <property type="nucleotide sequence ID" value="XM_025673654.1"/>
</dbReference>
<keyword evidence="3" id="KW-1185">Reference proteome</keyword>
<dbReference type="PANTHER" id="PTHR35043:SF7">
    <property type="entry name" value="TRANSCRIPTION FACTOR DOMAIN-CONTAINING PROTEIN"/>
    <property type="match status" value="1"/>
</dbReference>
<evidence type="ECO:0000256" key="1">
    <source>
        <dbReference type="SAM" id="SignalP"/>
    </source>
</evidence>
<dbReference type="OrthoDB" id="3061561at2759"/>
<organism evidence="2 3">
    <name type="scientific">Aspergillus japonicus CBS 114.51</name>
    <dbReference type="NCBI Taxonomy" id="1448312"/>
    <lineage>
        <taxon>Eukaryota</taxon>
        <taxon>Fungi</taxon>
        <taxon>Dikarya</taxon>
        <taxon>Ascomycota</taxon>
        <taxon>Pezizomycotina</taxon>
        <taxon>Eurotiomycetes</taxon>
        <taxon>Eurotiomycetidae</taxon>
        <taxon>Eurotiales</taxon>
        <taxon>Aspergillaceae</taxon>
        <taxon>Aspergillus</taxon>
        <taxon>Aspergillus subgen. Circumdati</taxon>
    </lineage>
</organism>
<gene>
    <name evidence="2" type="ORF">BO86DRAFT_399777</name>
</gene>
<accession>A0A8T8X0T6</accession>
<proteinExistence type="predicted"/>
<feature type="signal peptide" evidence="1">
    <location>
        <begin position="1"/>
        <end position="15"/>
    </location>
</feature>
<sequence length="349" mass="39139">MLFLILSLFCTYTHALTKFDTNCTLPAETVNYVSAPNTRGTLTILWASMFMILSCTWTVQHPDVPQPREVFGPGRKGSIEYWGHKYGSQMLWFVITILAPEVLLAKYGYALSQGKRDLDDLQDFARGDGVEWTIAHSLFANMGGFVMRPDSASPGRRPLGTRLGRPHEFQEILRVLNTIEDDPPCSPSASRRGVSMQTLTSSSSNIDFSYTPVFPPGRNATAQLGYRYSLKSRDILRLRKAGLLSQLPDITKEELEDRSKADWMLRSITVLQIVWMGFQTSVRLQASLEVTHLEVSALAFALCAIWICVLTWNMPKKVRVPITIMEFTGGVPRSQPGIHCTVFTLPDKS</sequence>
<feature type="chain" id="PRO_5035877824" evidence="1">
    <location>
        <begin position="16"/>
        <end position="349"/>
    </location>
</feature>
<evidence type="ECO:0000313" key="3">
    <source>
        <dbReference type="Proteomes" id="UP000249497"/>
    </source>
</evidence>